<evidence type="ECO:0000313" key="2">
    <source>
        <dbReference type="EMBL" id="ERL47637.1"/>
    </source>
</evidence>
<feature type="transmembrane region" description="Helical" evidence="1">
    <location>
        <begin position="72"/>
        <end position="90"/>
    </location>
</feature>
<reference evidence="2 3" key="1">
    <citation type="journal article" date="2014" name="FEMS Microbiol. Ecol.">
        <title>Genomic differentiation among two strains of the PS1 clade isolated from geographically separated marine habitats.</title>
        <authorList>
            <person name="Jimenez-Infante F."/>
            <person name="Ngugi D.K."/>
            <person name="Alam I."/>
            <person name="Rashid M."/>
            <person name="Baalawi W."/>
            <person name="Kamau A.A."/>
            <person name="Bajic V.B."/>
            <person name="Stingl U."/>
        </authorList>
    </citation>
    <scope>NUCLEOTIDE SEQUENCE [LARGE SCALE GENOMIC DNA]</scope>
    <source>
        <strain evidence="2 3">RS24</strain>
    </source>
</reference>
<dbReference type="Proteomes" id="UP000016762">
    <property type="component" value="Unassembled WGS sequence"/>
</dbReference>
<dbReference type="EMBL" id="AWXE01000001">
    <property type="protein sequence ID" value="ERL47637.1"/>
    <property type="molecule type" value="Genomic_DNA"/>
</dbReference>
<keyword evidence="1" id="KW-0812">Transmembrane</keyword>
<proteinExistence type="predicted"/>
<keyword evidence="1" id="KW-1133">Transmembrane helix</keyword>
<protein>
    <submittedName>
        <fullName evidence="2">Uncharacterized protein</fullName>
    </submittedName>
</protein>
<comment type="caution">
    <text evidence="2">The sequence shown here is derived from an EMBL/GenBank/DDBJ whole genome shotgun (WGS) entry which is preliminary data.</text>
</comment>
<organism evidence="2 3">
    <name type="scientific">Candidatus Micropelagius thuwalensis</name>
    <dbReference type="NCBI Taxonomy" id="1397666"/>
    <lineage>
        <taxon>Bacteria</taxon>
        <taxon>Pseudomonadati</taxon>
        <taxon>Pseudomonadota</taxon>
        <taxon>Alphaproteobacteria</taxon>
        <taxon>PS1 clade</taxon>
        <taxon>Candidatus Micropelagius</taxon>
    </lineage>
</organism>
<keyword evidence="3" id="KW-1185">Reference proteome</keyword>
<feature type="transmembrane region" description="Helical" evidence="1">
    <location>
        <begin position="12"/>
        <end position="32"/>
    </location>
</feature>
<dbReference type="AlphaFoldDB" id="U2XR88"/>
<sequence>MLSVQQEILIHICFLLLMVLKISSLTRLHVLINFPSIWLMFYQSKDKILSPRKTLSEDNMQNIKAATIKTKITYPGFFITSPFLFLPVLLTGDTY</sequence>
<gene>
    <name evidence="2" type="ORF">RS24_00612</name>
</gene>
<accession>U2XR88</accession>
<dbReference type="STRING" id="1397666.RS24_00612"/>
<keyword evidence="1" id="KW-0472">Membrane</keyword>
<evidence type="ECO:0000256" key="1">
    <source>
        <dbReference type="SAM" id="Phobius"/>
    </source>
</evidence>
<name>U2XR88_9PROT</name>
<evidence type="ECO:0000313" key="3">
    <source>
        <dbReference type="Proteomes" id="UP000016762"/>
    </source>
</evidence>